<dbReference type="Proteomes" id="UP000514509">
    <property type="component" value="Chromosome"/>
</dbReference>
<name>A0A7L7L3G3_9BACT</name>
<dbReference type="KEGG" id="add:HUW48_03295"/>
<keyword evidence="2" id="KW-1185">Reference proteome</keyword>
<dbReference type="AlphaFoldDB" id="A0A7L7L3G3"/>
<gene>
    <name evidence="1" type="ORF">HUW48_03295</name>
</gene>
<sequence>MIFAIAQYTGLSKGQTHWIANLSDDIDFFFKSRTYGSDLSELYIGLITVKPEFDQFFKKRRPRYRLGEKTSIVDGIIIKSNNCAEIDVKIEHAEISKLDKGKLVERVCEAILAECASLTRLYKLKDFDYIAFKAAFENYLIEQSYIKR</sequence>
<evidence type="ECO:0000313" key="1">
    <source>
        <dbReference type="EMBL" id="QMU27115.1"/>
    </source>
</evidence>
<protein>
    <submittedName>
        <fullName evidence="1">Uncharacterized protein</fullName>
    </submittedName>
</protein>
<accession>A0A7L7L3G3</accession>
<reference evidence="1 2" key="1">
    <citation type="submission" date="2020-06" db="EMBL/GenBank/DDBJ databases">
        <authorList>
            <person name="Hwang Y.J."/>
        </authorList>
    </citation>
    <scope>NUCLEOTIDE SEQUENCE [LARGE SCALE GENOMIC DNA]</scope>
    <source>
        <strain evidence="1 2">KUDC8001</strain>
    </source>
</reference>
<organism evidence="1 2">
    <name type="scientific">Adhaeribacter radiodurans</name>
    <dbReference type="NCBI Taxonomy" id="2745197"/>
    <lineage>
        <taxon>Bacteria</taxon>
        <taxon>Pseudomonadati</taxon>
        <taxon>Bacteroidota</taxon>
        <taxon>Cytophagia</taxon>
        <taxon>Cytophagales</taxon>
        <taxon>Hymenobacteraceae</taxon>
        <taxon>Adhaeribacter</taxon>
    </lineage>
</organism>
<dbReference type="RefSeq" id="WP_182414316.1">
    <property type="nucleotide sequence ID" value="NZ_CP055153.1"/>
</dbReference>
<evidence type="ECO:0000313" key="2">
    <source>
        <dbReference type="Proteomes" id="UP000514509"/>
    </source>
</evidence>
<proteinExistence type="predicted"/>
<reference evidence="1 2" key="2">
    <citation type="submission" date="2020-08" db="EMBL/GenBank/DDBJ databases">
        <title>Adhaeribacter dokdonensis sp. nov., isolated from the rhizosphere of Elymus tsukushiensis, a plant native to the Dokdo Islands, Republic of Korea.</title>
        <authorList>
            <person name="Ghim S.Y."/>
        </authorList>
    </citation>
    <scope>NUCLEOTIDE SEQUENCE [LARGE SCALE GENOMIC DNA]</scope>
    <source>
        <strain evidence="1 2">KUDC8001</strain>
    </source>
</reference>
<dbReference type="EMBL" id="CP055153">
    <property type="protein sequence ID" value="QMU27115.1"/>
    <property type="molecule type" value="Genomic_DNA"/>
</dbReference>